<reference evidence="2" key="1">
    <citation type="submission" date="2025-05" db="UniProtKB">
        <authorList>
            <consortium name="EnsemblMetazoa"/>
        </authorList>
    </citation>
    <scope>IDENTIFICATION</scope>
</reference>
<name>A0ABM5KUM7_DIAVI</name>
<accession>A0ABM5KUM7</accession>
<organism evidence="2 3">
    <name type="scientific">Diabrotica virgifera virgifera</name>
    <name type="common">western corn rootworm</name>
    <dbReference type="NCBI Taxonomy" id="50390"/>
    <lineage>
        <taxon>Eukaryota</taxon>
        <taxon>Metazoa</taxon>
        <taxon>Ecdysozoa</taxon>
        <taxon>Arthropoda</taxon>
        <taxon>Hexapoda</taxon>
        <taxon>Insecta</taxon>
        <taxon>Pterygota</taxon>
        <taxon>Neoptera</taxon>
        <taxon>Endopterygota</taxon>
        <taxon>Coleoptera</taxon>
        <taxon>Polyphaga</taxon>
        <taxon>Cucujiformia</taxon>
        <taxon>Chrysomeloidea</taxon>
        <taxon>Chrysomelidae</taxon>
        <taxon>Galerucinae</taxon>
        <taxon>Diabroticina</taxon>
        <taxon>Diabroticites</taxon>
        <taxon>Diabrotica</taxon>
    </lineage>
</organism>
<dbReference type="InterPro" id="IPR015897">
    <property type="entry name" value="CHK_kinase-like"/>
</dbReference>
<keyword evidence="3" id="KW-1185">Reference proteome</keyword>
<evidence type="ECO:0000313" key="2">
    <source>
        <dbReference type="EnsemblMetazoa" id="XP_050513893.1"/>
    </source>
</evidence>
<dbReference type="GeneID" id="126889559"/>
<sequence>MFSNGVLQSWIQRSIGTENFSFTVENTTQKGEGYIGDLFFVKIDLQQPINEKDVLHLVVKTNKKNPGAEKSVAIVQELCQREVFFYSTILQEYQQFQQNDKKLTVLFDIVPKCYKTFSENNNEVIILDNLKKAGYMLHPREQPMNNAHLEMGLRSYAKLHALSFALKDQKKDIFESVSKNCNSLIQEMFLNFQTIFDTKTTALVETLKEAGRPDLSSIFEKYINEKSIYHRFMEVCNTISKDQALIHADCHNGNMMFQYKDNDKSVPHHMVLIDFQAVCLHSPVIDLSYFIYINLPPTDFPKLKDFVEYYYTEFCSYLKELGSDANKVFPRSVFEEHLKKYLPYGVLITLPFLELLYLDSDETPELVDEESNEFLAAFNKKLNIKSRDEYLIRIAALVDSYFNGPHA</sequence>
<dbReference type="RefSeq" id="XP_050513893.1">
    <property type="nucleotide sequence ID" value="XM_050657936.1"/>
</dbReference>
<dbReference type="Pfam" id="PF02958">
    <property type="entry name" value="EcKL"/>
    <property type="match status" value="1"/>
</dbReference>
<dbReference type="Proteomes" id="UP001652700">
    <property type="component" value="Unplaced"/>
</dbReference>
<evidence type="ECO:0000259" key="1">
    <source>
        <dbReference type="SMART" id="SM00587"/>
    </source>
</evidence>
<dbReference type="Gene3D" id="3.90.1200.10">
    <property type="match status" value="1"/>
</dbReference>
<dbReference type="EnsemblMetazoa" id="XM_050657936.1">
    <property type="protein sequence ID" value="XP_050513893.1"/>
    <property type="gene ID" value="LOC126889559"/>
</dbReference>
<dbReference type="SUPFAM" id="SSF56112">
    <property type="entry name" value="Protein kinase-like (PK-like)"/>
    <property type="match status" value="1"/>
</dbReference>
<dbReference type="PANTHER" id="PTHR11012">
    <property type="entry name" value="PROTEIN KINASE-LIKE DOMAIN-CONTAINING"/>
    <property type="match status" value="1"/>
</dbReference>
<dbReference type="PANTHER" id="PTHR11012:SF30">
    <property type="entry name" value="PROTEIN KINASE-LIKE DOMAIN-CONTAINING"/>
    <property type="match status" value="1"/>
</dbReference>
<dbReference type="SMART" id="SM00587">
    <property type="entry name" value="CHK"/>
    <property type="match status" value="1"/>
</dbReference>
<dbReference type="InterPro" id="IPR011009">
    <property type="entry name" value="Kinase-like_dom_sf"/>
</dbReference>
<evidence type="ECO:0000313" key="3">
    <source>
        <dbReference type="Proteomes" id="UP001652700"/>
    </source>
</evidence>
<proteinExistence type="predicted"/>
<dbReference type="InterPro" id="IPR004119">
    <property type="entry name" value="EcKL"/>
</dbReference>
<protein>
    <recommendedName>
        <fullName evidence="1">CHK kinase-like domain-containing protein</fullName>
    </recommendedName>
</protein>
<feature type="domain" description="CHK kinase-like" evidence="1">
    <location>
        <begin position="125"/>
        <end position="320"/>
    </location>
</feature>